<dbReference type="InterPro" id="IPR002052">
    <property type="entry name" value="DNA_methylase_N6_adenine_CS"/>
</dbReference>
<dbReference type="InterPro" id="IPR004557">
    <property type="entry name" value="PrmC-related"/>
</dbReference>
<evidence type="ECO:0000256" key="1">
    <source>
        <dbReference type="ARBA" id="ARBA00006149"/>
    </source>
</evidence>
<evidence type="ECO:0000313" key="6">
    <source>
        <dbReference type="EMBL" id="WSD09506.1"/>
    </source>
</evidence>
<dbReference type="PANTHER" id="PTHR45875:SF1">
    <property type="entry name" value="METHYLTRANSFERASE N6AMT1"/>
    <property type="match status" value="1"/>
</dbReference>
<dbReference type="Gene3D" id="3.40.50.150">
    <property type="entry name" value="Vaccinia Virus protein VP39"/>
    <property type="match status" value="1"/>
</dbReference>
<dbReference type="EMBL" id="CP109134">
    <property type="protein sequence ID" value="WSD09506.1"/>
    <property type="molecule type" value="Genomic_DNA"/>
</dbReference>
<accession>A0ABZ1GV53</accession>
<keyword evidence="3" id="KW-0808">Transferase</keyword>
<dbReference type="CDD" id="cd02440">
    <property type="entry name" value="AdoMet_MTases"/>
    <property type="match status" value="1"/>
</dbReference>
<sequence>MATAAVRLRPADFGNLWTLPGVYAPQADTYLLAQALHTEGVTADTDVLDVCTGSGALALFAARTGARVTATDISWRAVLTARMNAVRAGHRVRVRRGDLTGPVARQRFDVVVSNPPYVPTPHAHRPRSHRPAVAWDAGRRGRQAVDRICAHARDVLRPHGVLLMVHSGLCGVEETLRQLTDSGLRCSVTDRSYVPFGPVITERLPWLRAQGLIGPGEDKEELVVIRAERS</sequence>
<dbReference type="Pfam" id="PF05175">
    <property type="entry name" value="MTS"/>
    <property type="match status" value="1"/>
</dbReference>
<keyword evidence="7" id="KW-1185">Reference proteome</keyword>
<dbReference type="InterPro" id="IPR029063">
    <property type="entry name" value="SAM-dependent_MTases_sf"/>
</dbReference>
<feature type="domain" description="Methyltransferase small" evidence="5">
    <location>
        <begin position="16"/>
        <end position="118"/>
    </location>
</feature>
<dbReference type="InterPro" id="IPR052190">
    <property type="entry name" value="Euk-Arch_PrmC-MTase"/>
</dbReference>
<dbReference type="InterPro" id="IPR007848">
    <property type="entry name" value="Small_mtfrase_dom"/>
</dbReference>
<keyword evidence="2 6" id="KW-0489">Methyltransferase</keyword>
<reference evidence="6 7" key="1">
    <citation type="submission" date="2022-10" db="EMBL/GenBank/DDBJ databases">
        <title>The complete genomes of actinobacterial strains from the NBC collection.</title>
        <authorList>
            <person name="Joergensen T.S."/>
            <person name="Alvarez Arevalo M."/>
            <person name="Sterndorff E.B."/>
            <person name="Faurdal D."/>
            <person name="Vuksanovic O."/>
            <person name="Mourched A.-S."/>
            <person name="Charusanti P."/>
            <person name="Shaw S."/>
            <person name="Blin K."/>
            <person name="Weber T."/>
        </authorList>
    </citation>
    <scope>NUCLEOTIDE SEQUENCE [LARGE SCALE GENOMIC DNA]</scope>
    <source>
        <strain evidence="6 7">NBC 01753</strain>
    </source>
</reference>
<dbReference type="PANTHER" id="PTHR45875">
    <property type="entry name" value="METHYLTRANSFERASE N6AMT1"/>
    <property type="match status" value="1"/>
</dbReference>
<dbReference type="PROSITE" id="PS00092">
    <property type="entry name" value="N6_MTASE"/>
    <property type="match status" value="1"/>
</dbReference>
<evidence type="ECO:0000313" key="7">
    <source>
        <dbReference type="Proteomes" id="UP001335325"/>
    </source>
</evidence>
<dbReference type="Proteomes" id="UP001335325">
    <property type="component" value="Chromosome"/>
</dbReference>
<evidence type="ECO:0000256" key="2">
    <source>
        <dbReference type="ARBA" id="ARBA00022603"/>
    </source>
</evidence>
<evidence type="ECO:0000256" key="4">
    <source>
        <dbReference type="ARBA" id="ARBA00022691"/>
    </source>
</evidence>
<dbReference type="NCBIfam" id="TIGR00537">
    <property type="entry name" value="hemK_rel_arch"/>
    <property type="match status" value="1"/>
</dbReference>
<keyword evidence="4" id="KW-0949">S-adenosyl-L-methionine</keyword>
<dbReference type="GeneID" id="91546826"/>
<proteinExistence type="inferred from homology"/>
<name>A0ABZ1GV53_9ACTN</name>
<protein>
    <submittedName>
        <fullName evidence="6">Methyltransferase</fullName>
    </submittedName>
</protein>
<comment type="similarity">
    <text evidence="1">Belongs to the eukaryotic/archaeal PrmC-related family.</text>
</comment>
<organism evidence="6 7">
    <name type="scientific">Streptomyces hirsutus</name>
    <dbReference type="NCBI Taxonomy" id="35620"/>
    <lineage>
        <taxon>Bacteria</taxon>
        <taxon>Bacillati</taxon>
        <taxon>Actinomycetota</taxon>
        <taxon>Actinomycetes</taxon>
        <taxon>Kitasatosporales</taxon>
        <taxon>Streptomycetaceae</taxon>
        <taxon>Streptomyces</taxon>
    </lineage>
</organism>
<gene>
    <name evidence="6" type="ORF">OIE73_29650</name>
</gene>
<dbReference type="RefSeq" id="WP_326755263.1">
    <property type="nucleotide sequence ID" value="NZ_CP109134.1"/>
</dbReference>
<dbReference type="GO" id="GO:0008168">
    <property type="term" value="F:methyltransferase activity"/>
    <property type="evidence" value="ECO:0007669"/>
    <property type="project" value="UniProtKB-KW"/>
</dbReference>
<evidence type="ECO:0000259" key="5">
    <source>
        <dbReference type="Pfam" id="PF05175"/>
    </source>
</evidence>
<evidence type="ECO:0000256" key="3">
    <source>
        <dbReference type="ARBA" id="ARBA00022679"/>
    </source>
</evidence>
<dbReference type="SUPFAM" id="SSF53335">
    <property type="entry name" value="S-adenosyl-L-methionine-dependent methyltransferases"/>
    <property type="match status" value="1"/>
</dbReference>
<dbReference type="GO" id="GO:0032259">
    <property type="term" value="P:methylation"/>
    <property type="evidence" value="ECO:0007669"/>
    <property type="project" value="UniProtKB-KW"/>
</dbReference>